<keyword evidence="4" id="KW-1185">Reference proteome</keyword>
<sequence>MNVIRRSVVASTAVVAAGALVVAGGLALASDRPGTAENPPTTYAQDTREAPGILADPTADNTDVFG</sequence>
<feature type="signal peptide" evidence="2">
    <location>
        <begin position="1"/>
        <end position="29"/>
    </location>
</feature>
<accession>C5C0W8</accession>
<dbReference type="HOGENOM" id="CLU_2822435_0_0_11"/>
<dbReference type="KEGG" id="bcv:Bcav_1112"/>
<name>C5C0W8_BEUC1</name>
<feature type="region of interest" description="Disordered" evidence="1">
    <location>
        <begin position="30"/>
        <end position="66"/>
    </location>
</feature>
<evidence type="ECO:0000256" key="2">
    <source>
        <dbReference type="SAM" id="SignalP"/>
    </source>
</evidence>
<keyword evidence="2" id="KW-0732">Signal</keyword>
<reference evidence="3 4" key="1">
    <citation type="journal article" date="2009" name="Stand. Genomic Sci.">
        <title>Complete genome sequence of Beutenbergia cavernae type strain (HKI 0122).</title>
        <authorList>
            <person name="Land M."/>
            <person name="Pukall R."/>
            <person name="Abt B."/>
            <person name="Goker M."/>
            <person name="Rohde M."/>
            <person name="Glavina Del Rio T."/>
            <person name="Tice H."/>
            <person name="Copeland A."/>
            <person name="Cheng J.F."/>
            <person name="Lucas S."/>
            <person name="Chen F."/>
            <person name="Nolan M."/>
            <person name="Bruce D."/>
            <person name="Goodwin L."/>
            <person name="Pitluck S."/>
            <person name="Ivanova N."/>
            <person name="Mavromatis K."/>
            <person name="Ovchinnikova G."/>
            <person name="Pati A."/>
            <person name="Chen A."/>
            <person name="Palaniappan K."/>
            <person name="Hauser L."/>
            <person name="Chang Y.J."/>
            <person name="Jefferies C.C."/>
            <person name="Saunders E."/>
            <person name="Brettin T."/>
            <person name="Detter J.C."/>
            <person name="Han C."/>
            <person name="Chain P."/>
            <person name="Bristow J."/>
            <person name="Eisen J.A."/>
            <person name="Markowitz V."/>
            <person name="Hugenholtz P."/>
            <person name="Kyrpides N.C."/>
            <person name="Klenk H.P."/>
            <person name="Lapidus A."/>
        </authorList>
    </citation>
    <scope>NUCLEOTIDE SEQUENCE [LARGE SCALE GENOMIC DNA]</scope>
    <source>
        <strain evidence="4">ATCC BAA-8 / DSM 12333 / NBRC 16432</strain>
    </source>
</reference>
<evidence type="ECO:0000256" key="1">
    <source>
        <dbReference type="SAM" id="MobiDB-lite"/>
    </source>
</evidence>
<dbReference type="EMBL" id="CP001618">
    <property type="protein sequence ID" value="ACQ79372.1"/>
    <property type="molecule type" value="Genomic_DNA"/>
</dbReference>
<evidence type="ECO:0000313" key="4">
    <source>
        <dbReference type="Proteomes" id="UP000007962"/>
    </source>
</evidence>
<dbReference type="Proteomes" id="UP000007962">
    <property type="component" value="Chromosome"/>
</dbReference>
<proteinExistence type="predicted"/>
<evidence type="ECO:0000313" key="3">
    <source>
        <dbReference type="EMBL" id="ACQ79372.1"/>
    </source>
</evidence>
<dbReference type="STRING" id="471853.Bcav_1112"/>
<dbReference type="RefSeq" id="WP_015881612.1">
    <property type="nucleotide sequence ID" value="NC_012669.1"/>
</dbReference>
<dbReference type="AlphaFoldDB" id="C5C0W8"/>
<feature type="chain" id="PRO_5002949128" evidence="2">
    <location>
        <begin position="30"/>
        <end position="66"/>
    </location>
</feature>
<organism evidence="3 4">
    <name type="scientific">Beutenbergia cavernae (strain ATCC BAA-8 / DSM 12333 / CCUG 43141 / JCM 11478 / NBRC 16432 / NCIMB 13614 / HKI 0122)</name>
    <dbReference type="NCBI Taxonomy" id="471853"/>
    <lineage>
        <taxon>Bacteria</taxon>
        <taxon>Bacillati</taxon>
        <taxon>Actinomycetota</taxon>
        <taxon>Actinomycetes</taxon>
        <taxon>Micrococcales</taxon>
        <taxon>Beutenbergiaceae</taxon>
        <taxon>Beutenbergia</taxon>
    </lineage>
</organism>
<protein>
    <submittedName>
        <fullName evidence="3">Uncharacterized protein</fullName>
    </submittedName>
</protein>
<gene>
    <name evidence="3" type="ordered locus">Bcav_1112</name>
</gene>